<organism evidence="1 2">
    <name type="scientific">Pseudoduganella dura</name>
    <dbReference type="NCBI Taxonomy" id="321982"/>
    <lineage>
        <taxon>Bacteria</taxon>
        <taxon>Pseudomonadati</taxon>
        <taxon>Pseudomonadota</taxon>
        <taxon>Betaproteobacteria</taxon>
        <taxon>Burkholderiales</taxon>
        <taxon>Oxalobacteraceae</taxon>
        <taxon>Telluria group</taxon>
        <taxon>Pseudoduganella</taxon>
    </lineage>
</organism>
<accession>A0A6I3XCM4</accession>
<name>A0A6I3XCM4_9BURK</name>
<sequence>MTTIESRSAIARDAAAQFATASLIARCRIGAEQALMPQGRWLAANTQGLIDWLEEGGFASPMAMAVMMPAQLKTAARGRCSRVQTQDR</sequence>
<comment type="caution">
    <text evidence="1">The sequence shown here is derived from an EMBL/GenBank/DDBJ whole genome shotgun (WGS) entry which is preliminary data.</text>
</comment>
<dbReference type="AlphaFoldDB" id="A0A6I3XCM4"/>
<gene>
    <name evidence="1" type="ORF">GJV26_19790</name>
</gene>
<keyword evidence="2" id="KW-1185">Reference proteome</keyword>
<proteinExistence type="predicted"/>
<dbReference type="RefSeq" id="WP_155710468.1">
    <property type="nucleotide sequence ID" value="NZ_BMWU01000029.1"/>
</dbReference>
<dbReference type="OrthoDB" id="8757879at2"/>
<dbReference type="Proteomes" id="UP000431684">
    <property type="component" value="Unassembled WGS sequence"/>
</dbReference>
<reference evidence="1 2" key="1">
    <citation type="submission" date="2019-11" db="EMBL/GenBank/DDBJ databases">
        <title>Draft Genome Sequences of Six Type Strains of the Genus Massilia.</title>
        <authorList>
            <person name="Miess H."/>
            <person name="Frediansyah A."/>
            <person name="Goeker M."/>
            <person name="Gross H."/>
        </authorList>
    </citation>
    <scope>NUCLEOTIDE SEQUENCE [LARGE SCALE GENOMIC DNA]</scope>
    <source>
        <strain evidence="1 2">DSM 17513</strain>
    </source>
</reference>
<dbReference type="EMBL" id="WNWM01000002">
    <property type="protein sequence ID" value="MUI14684.1"/>
    <property type="molecule type" value="Genomic_DNA"/>
</dbReference>
<protein>
    <submittedName>
        <fullName evidence="1">Uncharacterized protein</fullName>
    </submittedName>
</protein>
<evidence type="ECO:0000313" key="2">
    <source>
        <dbReference type="Proteomes" id="UP000431684"/>
    </source>
</evidence>
<evidence type="ECO:0000313" key="1">
    <source>
        <dbReference type="EMBL" id="MUI14684.1"/>
    </source>
</evidence>